<name>K1LXC3_9FLAO</name>
<dbReference type="STRING" id="883096.HMPREF9699_01446"/>
<dbReference type="RefSeq" id="WP_002663678.1">
    <property type="nucleotide sequence ID" value="NZ_JH932293.1"/>
</dbReference>
<dbReference type="OrthoDB" id="3035232at2"/>
<feature type="domain" description="MobA/VirD2-like nuclease" evidence="1">
    <location>
        <begin position="17"/>
        <end position="148"/>
    </location>
</feature>
<gene>
    <name evidence="2" type="ORF">HMPREF9699_01446</name>
</gene>
<dbReference type="eggNOG" id="COG3843">
    <property type="taxonomic scope" value="Bacteria"/>
</dbReference>
<dbReference type="Proteomes" id="UP000006085">
    <property type="component" value="Unassembled WGS sequence"/>
</dbReference>
<dbReference type="EMBL" id="AGYA01000025">
    <property type="protein sequence ID" value="EKB56717.1"/>
    <property type="molecule type" value="Genomic_DNA"/>
</dbReference>
<dbReference type="InterPro" id="IPR005094">
    <property type="entry name" value="Endonuclease_MobA/VirD2"/>
</dbReference>
<organism evidence="2 3">
    <name type="scientific">Bergeyella zoohelcum ATCC 43767</name>
    <dbReference type="NCBI Taxonomy" id="883096"/>
    <lineage>
        <taxon>Bacteria</taxon>
        <taxon>Pseudomonadati</taxon>
        <taxon>Bacteroidota</taxon>
        <taxon>Flavobacteriia</taxon>
        <taxon>Flavobacteriales</taxon>
        <taxon>Weeksellaceae</taxon>
        <taxon>Bergeyella</taxon>
    </lineage>
</organism>
<comment type="caution">
    <text evidence="2">The sequence shown here is derived from an EMBL/GenBank/DDBJ whole genome shotgun (WGS) entry which is preliminary data.</text>
</comment>
<evidence type="ECO:0000313" key="3">
    <source>
        <dbReference type="Proteomes" id="UP000006085"/>
    </source>
</evidence>
<keyword evidence="3" id="KW-1185">Reference proteome</keyword>
<dbReference type="HOGENOM" id="CLU_1089224_0_0_10"/>
<reference evidence="2 3" key="1">
    <citation type="submission" date="2012-07" db="EMBL/GenBank/DDBJ databases">
        <title>The Genome Sequence of Bergeyella zoohelcum ATCC 43767.</title>
        <authorList>
            <consortium name="The Broad Institute Genome Sequencing Platform"/>
            <person name="Earl A."/>
            <person name="Ward D."/>
            <person name="Feldgarden M."/>
            <person name="Gevers D."/>
            <person name="Huys G."/>
            <person name="Walker B."/>
            <person name="Young S.K."/>
            <person name="Zeng Q."/>
            <person name="Gargeya S."/>
            <person name="Fitzgerald M."/>
            <person name="Haas B."/>
            <person name="Abouelleil A."/>
            <person name="Alvarado L."/>
            <person name="Arachchi H.M."/>
            <person name="Berlin A.M."/>
            <person name="Chapman S.B."/>
            <person name="Goldberg J."/>
            <person name="Griggs A."/>
            <person name="Gujja S."/>
            <person name="Hansen M."/>
            <person name="Howarth C."/>
            <person name="Imamovic A."/>
            <person name="Larimer J."/>
            <person name="McCowen C."/>
            <person name="Montmayeur A."/>
            <person name="Murphy C."/>
            <person name="Neiman D."/>
            <person name="Pearson M."/>
            <person name="Priest M."/>
            <person name="Roberts A."/>
            <person name="Saif S."/>
            <person name="Shea T."/>
            <person name="Sisk P."/>
            <person name="Sykes S."/>
            <person name="Wortman J."/>
            <person name="Nusbaum C."/>
            <person name="Birren B."/>
        </authorList>
    </citation>
    <scope>NUCLEOTIDE SEQUENCE [LARGE SCALE GENOMIC DNA]</scope>
    <source>
        <strain evidence="2 3">ATCC 43767</strain>
    </source>
</reference>
<evidence type="ECO:0000313" key="2">
    <source>
        <dbReference type="EMBL" id="EKB56717.1"/>
    </source>
</evidence>
<evidence type="ECO:0000259" key="1">
    <source>
        <dbReference type="Pfam" id="PF03432"/>
    </source>
</evidence>
<protein>
    <recommendedName>
        <fullName evidence="1">MobA/VirD2-like nuclease domain-containing protein</fullName>
    </recommendedName>
</protein>
<dbReference type="AlphaFoldDB" id="K1LXC3"/>
<sequence>MNNSATTRRISKIAIEYNGNDKGTAEMVYSHNLLSDNPELQFQEMRAISERHFKIKNWALTGYISPERTKDNEISNKKLIELTLNALKKVGVTDDNQIRLDIHNSTKHKHIHFVVNRINTSGINTIEAHKIGERFGKAVREVCKEMKLKTDVEIGKEKKAQMLKDLREVLKTAKSFNELKELMNQKAYRVNLSENKKVGVSGMRIVKHSDINTETPKEYPAGYKLSEITNDLKIKNIKEILNRNLESYYNVKTNLNQTTKASWKSEKSVFQTVEDTVKEFLSPTIISPEEDWFKKKKRRK</sequence>
<proteinExistence type="predicted"/>
<accession>K1LXC3</accession>
<dbReference type="Pfam" id="PF03432">
    <property type="entry name" value="Relaxase"/>
    <property type="match status" value="1"/>
</dbReference>
<dbReference type="PATRIC" id="fig|883096.3.peg.1490"/>